<protein>
    <submittedName>
        <fullName evidence="2">Uncharacterized protein</fullName>
    </submittedName>
</protein>
<evidence type="ECO:0000313" key="2">
    <source>
        <dbReference type="EMBL" id="KAE9040768.1"/>
    </source>
</evidence>
<comment type="caution">
    <text evidence="2">The sequence shown here is derived from an EMBL/GenBank/DDBJ whole genome shotgun (WGS) entry which is preliminary data.</text>
</comment>
<evidence type="ECO:0000256" key="1">
    <source>
        <dbReference type="SAM" id="MobiDB-lite"/>
    </source>
</evidence>
<evidence type="ECO:0000313" key="3">
    <source>
        <dbReference type="Proteomes" id="UP000435112"/>
    </source>
</evidence>
<name>A0A6A3NGQ4_9STRA</name>
<dbReference type="AlphaFoldDB" id="A0A6A3NGQ4"/>
<reference evidence="2 3" key="1">
    <citation type="submission" date="2018-09" db="EMBL/GenBank/DDBJ databases">
        <title>Genomic investigation of the strawberry pathogen Phytophthora fragariae indicates pathogenicity is determined by transcriptional variation in three key races.</title>
        <authorList>
            <person name="Adams T.M."/>
            <person name="Armitage A.D."/>
            <person name="Sobczyk M.K."/>
            <person name="Bates H.J."/>
            <person name="Dunwell J.M."/>
            <person name="Nellist C.F."/>
            <person name="Harrison R.J."/>
        </authorList>
    </citation>
    <scope>NUCLEOTIDE SEQUENCE [LARGE SCALE GENOMIC DNA]</scope>
    <source>
        <strain evidence="2 3">SCRP324</strain>
    </source>
</reference>
<sequence length="101" mass="11860">MLRQPKRRHDDSNDEYDRINALQRCLEARECTRLRLIKRLRRLDAEIEALELSIHRFGSHGFEHEPTPPPSPMPQCQLQQARTSSPPEFIEMFGDCDNDSD</sequence>
<dbReference type="EMBL" id="QXFU01000193">
    <property type="protein sequence ID" value="KAE9040768.1"/>
    <property type="molecule type" value="Genomic_DNA"/>
</dbReference>
<accession>A0A6A3NGQ4</accession>
<gene>
    <name evidence="2" type="ORF">PR002_g4783</name>
</gene>
<feature type="region of interest" description="Disordered" evidence="1">
    <location>
        <begin position="60"/>
        <end position="84"/>
    </location>
</feature>
<proteinExistence type="predicted"/>
<organism evidence="2 3">
    <name type="scientific">Phytophthora rubi</name>
    <dbReference type="NCBI Taxonomy" id="129364"/>
    <lineage>
        <taxon>Eukaryota</taxon>
        <taxon>Sar</taxon>
        <taxon>Stramenopiles</taxon>
        <taxon>Oomycota</taxon>
        <taxon>Peronosporomycetes</taxon>
        <taxon>Peronosporales</taxon>
        <taxon>Peronosporaceae</taxon>
        <taxon>Phytophthora</taxon>
    </lineage>
</organism>
<dbReference type="Proteomes" id="UP000435112">
    <property type="component" value="Unassembled WGS sequence"/>
</dbReference>
<dbReference type="OrthoDB" id="10371246at2759"/>